<feature type="domain" description="Putative collagen-binding" evidence="3">
    <location>
        <begin position="665"/>
        <end position="757"/>
    </location>
</feature>
<dbReference type="RefSeq" id="WP_246196362.1">
    <property type="nucleotide sequence ID" value="NZ_CP042997.1"/>
</dbReference>
<dbReference type="InterPro" id="IPR017853">
    <property type="entry name" value="GH"/>
</dbReference>
<organism evidence="5 6">
    <name type="scientific">Aquisphaera giovannonii</name>
    <dbReference type="NCBI Taxonomy" id="406548"/>
    <lineage>
        <taxon>Bacteria</taxon>
        <taxon>Pseudomonadati</taxon>
        <taxon>Planctomycetota</taxon>
        <taxon>Planctomycetia</taxon>
        <taxon>Isosphaerales</taxon>
        <taxon>Isosphaeraceae</taxon>
        <taxon>Aquisphaera</taxon>
    </lineage>
</organism>
<dbReference type="InterPro" id="IPR025277">
    <property type="entry name" value="Apiosidase-like_cat_dom"/>
</dbReference>
<dbReference type="GO" id="GO:0016799">
    <property type="term" value="F:hydrolase activity, hydrolyzing N-glycosyl compounds"/>
    <property type="evidence" value="ECO:0007669"/>
    <property type="project" value="InterPro"/>
</dbReference>
<evidence type="ECO:0000259" key="4">
    <source>
        <dbReference type="Pfam" id="PF13204"/>
    </source>
</evidence>
<dbReference type="PANTHER" id="PTHR37836">
    <property type="entry name" value="LMO1036 PROTEIN"/>
    <property type="match status" value="1"/>
</dbReference>
<dbReference type="EMBL" id="CP042997">
    <property type="protein sequence ID" value="QEH32049.1"/>
    <property type="molecule type" value="Genomic_DNA"/>
</dbReference>
<accession>A0A5B9VV80</accession>
<feature type="signal peptide" evidence="2">
    <location>
        <begin position="1"/>
        <end position="24"/>
    </location>
</feature>
<evidence type="ECO:0000256" key="1">
    <source>
        <dbReference type="SAM" id="MobiDB-lite"/>
    </source>
</evidence>
<protein>
    <submittedName>
        <fullName evidence="5">Endoglucanase</fullName>
    </submittedName>
</protein>
<gene>
    <name evidence="5" type="ORF">OJF2_05180</name>
</gene>
<feature type="region of interest" description="Disordered" evidence="1">
    <location>
        <begin position="730"/>
        <end position="749"/>
    </location>
</feature>
<dbReference type="KEGG" id="agv:OJF2_05180"/>
<reference evidence="5 6" key="1">
    <citation type="submission" date="2019-08" db="EMBL/GenBank/DDBJ databases">
        <title>Deep-cultivation of Planctomycetes and their phenomic and genomic characterization uncovers novel biology.</title>
        <authorList>
            <person name="Wiegand S."/>
            <person name="Jogler M."/>
            <person name="Boedeker C."/>
            <person name="Pinto D."/>
            <person name="Vollmers J."/>
            <person name="Rivas-Marin E."/>
            <person name="Kohn T."/>
            <person name="Peeters S.H."/>
            <person name="Heuer A."/>
            <person name="Rast P."/>
            <person name="Oberbeckmann S."/>
            <person name="Bunk B."/>
            <person name="Jeske O."/>
            <person name="Meyerdierks A."/>
            <person name="Storesund J.E."/>
            <person name="Kallscheuer N."/>
            <person name="Luecker S."/>
            <person name="Lage O.M."/>
            <person name="Pohl T."/>
            <person name="Merkel B.J."/>
            <person name="Hornburger P."/>
            <person name="Mueller R.-W."/>
            <person name="Bruemmer F."/>
            <person name="Labrenz M."/>
            <person name="Spormann A.M."/>
            <person name="Op den Camp H."/>
            <person name="Overmann J."/>
            <person name="Amann R."/>
            <person name="Jetten M.S.M."/>
            <person name="Mascher T."/>
            <person name="Medema M.H."/>
            <person name="Devos D.P."/>
            <person name="Kaster A.-K."/>
            <person name="Ovreas L."/>
            <person name="Rohde M."/>
            <person name="Galperin M.Y."/>
            <person name="Jogler C."/>
        </authorList>
    </citation>
    <scope>NUCLEOTIDE SEQUENCE [LARGE SCALE GENOMIC DNA]</scope>
    <source>
        <strain evidence="5 6">OJF2</strain>
    </source>
</reference>
<dbReference type="PANTHER" id="PTHR37836:SF3">
    <property type="entry name" value="ENDOGLUCANASE"/>
    <property type="match status" value="1"/>
</dbReference>
<evidence type="ECO:0000259" key="3">
    <source>
        <dbReference type="Pfam" id="PF12904"/>
    </source>
</evidence>
<name>A0A5B9VV80_9BACT</name>
<dbReference type="Proteomes" id="UP000324233">
    <property type="component" value="Chromosome"/>
</dbReference>
<keyword evidence="2" id="KW-0732">Signal</keyword>
<dbReference type="Gene3D" id="3.90.245.10">
    <property type="entry name" value="Ribonucleoside hydrolase-like"/>
    <property type="match status" value="1"/>
</dbReference>
<dbReference type="Pfam" id="PF13204">
    <property type="entry name" value="Apiosidase"/>
    <property type="match status" value="1"/>
</dbReference>
<keyword evidence="6" id="KW-1185">Reference proteome</keyword>
<feature type="compositionally biased region" description="Basic and acidic residues" evidence="1">
    <location>
        <begin position="733"/>
        <end position="742"/>
    </location>
</feature>
<feature type="domain" description="Apiosidase-like catalytic" evidence="4">
    <location>
        <begin position="346"/>
        <end position="661"/>
    </location>
</feature>
<proteinExistence type="predicted"/>
<feature type="chain" id="PRO_5022994046" evidence="2">
    <location>
        <begin position="25"/>
        <end position="771"/>
    </location>
</feature>
<evidence type="ECO:0000313" key="6">
    <source>
        <dbReference type="Proteomes" id="UP000324233"/>
    </source>
</evidence>
<dbReference type="Pfam" id="PF12904">
    <property type="entry name" value="Collagen_bind_2"/>
    <property type="match status" value="1"/>
</dbReference>
<dbReference type="InterPro" id="IPR036452">
    <property type="entry name" value="Ribo_hydro-like"/>
</dbReference>
<dbReference type="InterPro" id="IPR024749">
    <property type="entry name" value="Collagen-bd_put"/>
</dbReference>
<evidence type="ECO:0000256" key="2">
    <source>
        <dbReference type="SAM" id="SignalP"/>
    </source>
</evidence>
<dbReference type="Gene3D" id="3.20.20.80">
    <property type="entry name" value="Glycosidases"/>
    <property type="match status" value="1"/>
</dbReference>
<evidence type="ECO:0000313" key="5">
    <source>
        <dbReference type="EMBL" id="QEH32049.1"/>
    </source>
</evidence>
<dbReference type="SUPFAM" id="SSF51445">
    <property type="entry name" value="(Trans)glycosidases"/>
    <property type="match status" value="1"/>
</dbReference>
<sequence length="771" mass="85341" precursor="true">MRSPGALLVLAASALSLAPAPARAAAPPTWEELRRLPKDCPVVYDNDWLGDTNDDEYLLAKAHLGQARLRGFILSKDQWDNGRQYKVADGRADFERDLAIARRSGLRAVPEVTLGADRLLERPASGRVEDAKPVASAGTDLIVREAREASPQRPLVVIVGGPLCTVASAVLSDPSIADRMLVMMTDIDGYNGSDPWANYVVATRCKLVNFGASPLGWPQRPGPPIMPPARFDALPDREITRSMKKVALGFWERSTRKEKPDRDDGFADGAGTFLLYRPETWTGVKKVRVSGAWSHEDAPSGPYHYLDATGIEPGLMTEEFFATMAAALRPDGRGAGREVPCPAKVSDNHRYLIDQRGEPFFYLGDTAWELFHRLSRDEANTYLEDRAAKRFNVIQAVVLAEHGGLDVPNANGDLPLEGKDPTRPVEAYFRHVDAVVARAEELGLVIGMLPTWGSWWHDGPGIFTPESARSYGEFLGRRYKDRPIVWILGGDRPVEDDRQREILRAMAAGLRQGDGGRHLMTFHPPGGRSSAEWFHGDEWLAFNMIQSGHGYDHDNYERIAAQYAREPAKPCVDGEPGYEDHPAEFNPKNGYLDDYEARKFAYWSVFAGACGHTYGCHDIWQFYDEGRRPITAARTPWKAAKDLPGAGQMQHLRALVESRPVLARVPDQSLLASDAGRGTNHVQATRAEDGSYAFVYSASGEPFTVDLGKLSGGRLRACWFDPRDGTSRSIGSLDRKGRKEFHPPSVGKGHDWVLVLDDEERGRPEPGRSAR</sequence>
<dbReference type="AlphaFoldDB" id="A0A5B9VV80"/>